<keyword evidence="5 6" id="KW-0560">Oxidoreductase</keyword>
<accession>A0A9D2MH25</accession>
<dbReference type="InterPro" id="IPR036291">
    <property type="entry name" value="NAD(P)-bd_dom_sf"/>
</dbReference>
<dbReference type="SUPFAM" id="SSF50129">
    <property type="entry name" value="GroES-like"/>
    <property type="match status" value="1"/>
</dbReference>
<comment type="catalytic activity">
    <reaction evidence="6">
        <text>D-ribitol 5-phosphate + NADP(+) = D-ribulose 5-phosphate + NADPH + H(+)</text>
        <dbReference type="Rhea" id="RHEA:19921"/>
        <dbReference type="ChEBI" id="CHEBI:15378"/>
        <dbReference type="ChEBI" id="CHEBI:57695"/>
        <dbReference type="ChEBI" id="CHEBI:57783"/>
        <dbReference type="ChEBI" id="CHEBI:58121"/>
        <dbReference type="ChEBI" id="CHEBI:58349"/>
        <dbReference type="EC" id="1.1.1.405"/>
    </reaction>
</comment>
<dbReference type="Proteomes" id="UP000823877">
    <property type="component" value="Unassembled WGS sequence"/>
</dbReference>
<comment type="similarity">
    <text evidence="2 6">Belongs to the zinc-containing alcohol dehydrogenase family.</text>
</comment>
<sequence>MINTVYRLAQPRRFEVAFETIDLFGGNAVVRPTHLSICNADMRYYLGTRDAKVLAQKLPMALIHEGIGRVVLDSTGRFKCGDRVVMIPNIPCETDAYIAENYLRSSKFCGSSADGFLQEYVEISPTRLVALPENINLNVAAFTEIVSVSMHAISRFDKIAHARRNAIGVWGDGNLGYITTLLLKKVFPESRVYIFGTNYEKLADFTFADGAYLVNDIPADLEIDHAFECVGGNGSPVAIEQIIGLIKPEGTLSLLGVSEYPVAVNTRMVLEKGLRLFGSSRSGVADFEKTVALYKKNPEILDYLGNLISSVNEIKTLADIKAAFEKDTRKSFGKTILKWEI</sequence>
<reference evidence="9" key="1">
    <citation type="journal article" date="2021" name="PeerJ">
        <title>Extensive microbial diversity within the chicken gut microbiome revealed by metagenomics and culture.</title>
        <authorList>
            <person name="Gilroy R."/>
            <person name="Ravi A."/>
            <person name="Getino M."/>
            <person name="Pursley I."/>
            <person name="Horton D.L."/>
            <person name="Alikhan N.F."/>
            <person name="Baker D."/>
            <person name="Gharbi K."/>
            <person name="Hall N."/>
            <person name="Watson M."/>
            <person name="Adriaenssens E.M."/>
            <person name="Foster-Nyarko E."/>
            <person name="Jarju S."/>
            <person name="Secka A."/>
            <person name="Antonio M."/>
            <person name="Oren A."/>
            <person name="Chaudhuri R.R."/>
            <person name="La Ragione R."/>
            <person name="Hildebrand F."/>
            <person name="Pallen M.J."/>
        </authorList>
    </citation>
    <scope>NUCLEOTIDE SEQUENCE</scope>
    <source>
        <strain evidence="9">CHK188-16595</strain>
    </source>
</reference>
<proteinExistence type="inferred from homology"/>
<dbReference type="Pfam" id="PF08240">
    <property type="entry name" value="ADH_N"/>
    <property type="match status" value="1"/>
</dbReference>
<protein>
    <recommendedName>
        <fullName evidence="6">Ribulose-5-phosphate reductase</fullName>
        <shortName evidence="6">Ribulose-5-P reductase</shortName>
        <ecNumber evidence="6">1.1.1.405</ecNumber>
    </recommendedName>
    <alternativeName>
        <fullName evidence="6">Ribitol-5-phosphate dehydrogenase</fullName>
    </alternativeName>
</protein>
<dbReference type="GO" id="GO:0050256">
    <property type="term" value="F:ribitol-5-phosphate 2-dehydrogenase [NAD(P)+] activity"/>
    <property type="evidence" value="ECO:0007669"/>
    <property type="project" value="UniProtKB-UniRule"/>
</dbReference>
<organism evidence="9 10">
    <name type="scientific">Candidatus Eubacterium faecale</name>
    <dbReference type="NCBI Taxonomy" id="2838568"/>
    <lineage>
        <taxon>Bacteria</taxon>
        <taxon>Bacillati</taxon>
        <taxon>Bacillota</taxon>
        <taxon>Clostridia</taxon>
        <taxon>Eubacteriales</taxon>
        <taxon>Eubacteriaceae</taxon>
        <taxon>Eubacterium</taxon>
    </lineage>
</organism>
<feature type="binding site" evidence="6">
    <location>
        <position position="144"/>
    </location>
    <ligand>
        <name>Zn(2+)</name>
        <dbReference type="ChEBI" id="CHEBI:29105"/>
        <note>catalytic</note>
    </ligand>
</feature>
<evidence type="ECO:0000256" key="5">
    <source>
        <dbReference type="ARBA" id="ARBA00023002"/>
    </source>
</evidence>
<dbReference type="InterPro" id="IPR034710">
    <property type="entry name" value="TarJ"/>
</dbReference>
<reference evidence="9" key="2">
    <citation type="submission" date="2021-04" db="EMBL/GenBank/DDBJ databases">
        <authorList>
            <person name="Gilroy R."/>
        </authorList>
    </citation>
    <scope>NUCLEOTIDE SEQUENCE</scope>
    <source>
        <strain evidence="9">CHK188-16595</strain>
    </source>
</reference>
<dbReference type="InterPro" id="IPR013149">
    <property type="entry name" value="ADH-like_C"/>
</dbReference>
<evidence type="ECO:0000256" key="1">
    <source>
        <dbReference type="ARBA" id="ARBA00001947"/>
    </source>
</evidence>
<dbReference type="InterPro" id="IPR011032">
    <property type="entry name" value="GroES-like_sf"/>
</dbReference>
<comment type="cofactor">
    <cofactor evidence="1 6">
        <name>Zn(2+)</name>
        <dbReference type="ChEBI" id="CHEBI:29105"/>
    </cofactor>
</comment>
<feature type="domain" description="Alcohol dehydrogenase-like N-terminal" evidence="8">
    <location>
        <begin position="26"/>
        <end position="133"/>
    </location>
</feature>
<keyword evidence="4 6" id="KW-0862">Zinc</keyword>
<dbReference type="EC" id="1.1.1.405" evidence="6"/>
<evidence type="ECO:0000256" key="2">
    <source>
        <dbReference type="ARBA" id="ARBA00008072"/>
    </source>
</evidence>
<dbReference type="Pfam" id="PF00107">
    <property type="entry name" value="ADH_zinc_N"/>
    <property type="match status" value="1"/>
</dbReference>
<evidence type="ECO:0000313" key="9">
    <source>
        <dbReference type="EMBL" id="HJB74616.1"/>
    </source>
</evidence>
<feature type="binding site" evidence="6">
    <location>
        <position position="38"/>
    </location>
    <ligand>
        <name>Zn(2+)</name>
        <dbReference type="ChEBI" id="CHEBI:29105"/>
        <note>catalytic</note>
    </ligand>
</feature>
<feature type="binding site" evidence="6">
    <location>
        <position position="64"/>
    </location>
    <ligand>
        <name>Zn(2+)</name>
        <dbReference type="ChEBI" id="CHEBI:29105"/>
        <note>catalytic</note>
    </ligand>
</feature>
<dbReference type="GO" id="GO:0008270">
    <property type="term" value="F:zinc ion binding"/>
    <property type="evidence" value="ECO:0007669"/>
    <property type="project" value="UniProtKB-UniRule"/>
</dbReference>
<feature type="binding site" evidence="6">
    <location>
        <position position="65"/>
    </location>
    <ligand>
        <name>Zn(2+)</name>
        <dbReference type="ChEBI" id="CHEBI:29105"/>
        <note>catalytic</note>
    </ligand>
</feature>
<comment type="function">
    <text evidence="6">Catalyzes the NADPH dependent reduction of D-ribulose 5-phosphate to D-ribitol 5-phosphate.</text>
</comment>
<dbReference type="SUPFAM" id="SSF51735">
    <property type="entry name" value="NAD(P)-binding Rossmann-fold domains"/>
    <property type="match status" value="1"/>
</dbReference>
<evidence type="ECO:0000259" key="7">
    <source>
        <dbReference type="Pfam" id="PF00107"/>
    </source>
</evidence>
<keyword evidence="6" id="KW-0521">NADP</keyword>
<dbReference type="HAMAP" id="MF_02069">
    <property type="entry name" value="TarJ"/>
    <property type="match status" value="1"/>
</dbReference>
<evidence type="ECO:0000313" key="10">
    <source>
        <dbReference type="Proteomes" id="UP000823877"/>
    </source>
</evidence>
<name>A0A9D2MH25_9FIRM</name>
<gene>
    <name evidence="9" type="ORF">IAA37_02960</name>
</gene>
<dbReference type="Gene3D" id="3.90.180.10">
    <property type="entry name" value="Medium-chain alcohol dehydrogenases, catalytic domain"/>
    <property type="match status" value="1"/>
</dbReference>
<dbReference type="PANTHER" id="PTHR43350">
    <property type="entry name" value="NAD-DEPENDENT ALCOHOL DEHYDROGENASE"/>
    <property type="match status" value="1"/>
</dbReference>
<dbReference type="AlphaFoldDB" id="A0A9D2MH25"/>
<dbReference type="EMBL" id="DWXN01000006">
    <property type="protein sequence ID" value="HJB74616.1"/>
    <property type="molecule type" value="Genomic_DNA"/>
</dbReference>
<dbReference type="PANTHER" id="PTHR43350:SF19">
    <property type="entry name" value="D-GULOSIDE 3-DEHYDROGENASE"/>
    <property type="match status" value="1"/>
</dbReference>
<evidence type="ECO:0000256" key="4">
    <source>
        <dbReference type="ARBA" id="ARBA00022833"/>
    </source>
</evidence>
<comment type="caution">
    <text evidence="9">The sequence shown here is derived from an EMBL/GenBank/DDBJ whole genome shotgun (WGS) entry which is preliminary data.</text>
</comment>
<evidence type="ECO:0000259" key="8">
    <source>
        <dbReference type="Pfam" id="PF08240"/>
    </source>
</evidence>
<feature type="domain" description="Alcohol dehydrogenase-like C-terminal" evidence="7">
    <location>
        <begin position="221"/>
        <end position="294"/>
    </location>
</feature>
<keyword evidence="3 6" id="KW-0479">Metal-binding</keyword>
<dbReference type="Gene3D" id="3.40.50.720">
    <property type="entry name" value="NAD(P)-binding Rossmann-like Domain"/>
    <property type="match status" value="1"/>
</dbReference>
<dbReference type="InterPro" id="IPR013154">
    <property type="entry name" value="ADH-like_N"/>
</dbReference>
<evidence type="ECO:0000256" key="3">
    <source>
        <dbReference type="ARBA" id="ARBA00022723"/>
    </source>
</evidence>
<evidence type="ECO:0000256" key="6">
    <source>
        <dbReference type="HAMAP-Rule" id="MF_02069"/>
    </source>
</evidence>